<reference evidence="2" key="1">
    <citation type="submission" date="2022-03" db="EMBL/GenBank/DDBJ databases">
        <title>Draft genome sequence of Aduncisulcus paluster, a free-living microaerophilic Fornicata.</title>
        <authorList>
            <person name="Yuyama I."/>
            <person name="Kume K."/>
            <person name="Tamura T."/>
            <person name="Inagaki Y."/>
            <person name="Hashimoto T."/>
        </authorList>
    </citation>
    <scope>NUCLEOTIDE SEQUENCE</scope>
    <source>
        <strain evidence="2">NY0171</strain>
    </source>
</reference>
<dbReference type="Proteomes" id="UP001057375">
    <property type="component" value="Unassembled WGS sequence"/>
</dbReference>
<dbReference type="InterPro" id="IPR029021">
    <property type="entry name" value="Prot-tyrosine_phosphatase-like"/>
</dbReference>
<name>A0ABQ5KQS8_9EUKA</name>
<dbReference type="EMBL" id="BQXS01010874">
    <property type="protein sequence ID" value="GKT34827.1"/>
    <property type="molecule type" value="Genomic_DNA"/>
</dbReference>
<feature type="compositionally biased region" description="Basic and acidic residues" evidence="1">
    <location>
        <begin position="457"/>
        <end position="472"/>
    </location>
</feature>
<comment type="caution">
    <text evidence="2">The sequence shown here is derived from an EMBL/GenBank/DDBJ whole genome shotgun (WGS) entry which is preliminary data.</text>
</comment>
<dbReference type="Gene3D" id="3.90.190.10">
    <property type="entry name" value="Protein tyrosine phosphatase superfamily"/>
    <property type="match status" value="1"/>
</dbReference>
<feature type="compositionally biased region" description="Polar residues" evidence="1">
    <location>
        <begin position="242"/>
        <end position="257"/>
    </location>
</feature>
<evidence type="ECO:0000313" key="2">
    <source>
        <dbReference type="EMBL" id="GKT34827.1"/>
    </source>
</evidence>
<feature type="non-terminal residue" evidence="2">
    <location>
        <position position="1"/>
    </location>
</feature>
<keyword evidence="3" id="KW-1185">Reference proteome</keyword>
<evidence type="ECO:0000256" key="1">
    <source>
        <dbReference type="SAM" id="MobiDB-lite"/>
    </source>
</evidence>
<sequence>LRKVGQDGQEQQEEEETPDIPAGENEMESLTFADTALASFSNINSTSFSLKKFVISLEACFDFIRSGLVKGGKTLVYDENGDGTAAAVTAAFLVDSLSFSCYHAFLKVRNIRPTLRPPLGLVYLLSQWDRKRVKAGTTQQSHMTNKEESSANHGRRGGAVSARASASEGRRYQCLCGRVFFTIMKEGVSREREWQPFVDEREGNSGHDTIDNRHVFYDEPMSDDGSRNSEEEENESIDDISTPISTPVSTPLVTARSSETDKDFQSSPLVTTERHATFACETIGPSNLTIPSVSIVPPSSNLGRSATSHLAGCASVPCETIPNPYVCRCCEAPNGEKDRKPCPSVSCSKILEEWETVYGFQQSRVKWFHVSSDYVLSNWRRTTVLAEGYSDDEWDIWRCRTCGYISHATSKLSVKEEEGEDVEEEEEEEEEREEDDEREDEEEEREEEEEKEEEDLGKDTFHSPEYSPKIDADTERILRRLRTIKNGGEDEAAHYSGEMQIVSNITIPEFIV</sequence>
<accession>A0ABQ5KQS8</accession>
<feature type="region of interest" description="Disordered" evidence="1">
    <location>
        <begin position="1"/>
        <end position="25"/>
    </location>
</feature>
<proteinExistence type="predicted"/>
<feature type="region of interest" description="Disordered" evidence="1">
    <location>
        <begin position="135"/>
        <end position="163"/>
    </location>
</feature>
<evidence type="ECO:0000313" key="3">
    <source>
        <dbReference type="Proteomes" id="UP001057375"/>
    </source>
</evidence>
<feature type="region of interest" description="Disordered" evidence="1">
    <location>
        <begin position="199"/>
        <end position="268"/>
    </location>
</feature>
<feature type="region of interest" description="Disordered" evidence="1">
    <location>
        <begin position="413"/>
        <end position="472"/>
    </location>
</feature>
<feature type="compositionally biased region" description="Acidic residues" evidence="1">
    <location>
        <begin position="417"/>
        <end position="456"/>
    </location>
</feature>
<organism evidence="2 3">
    <name type="scientific">Aduncisulcus paluster</name>
    <dbReference type="NCBI Taxonomy" id="2918883"/>
    <lineage>
        <taxon>Eukaryota</taxon>
        <taxon>Metamonada</taxon>
        <taxon>Carpediemonas-like organisms</taxon>
        <taxon>Aduncisulcus</taxon>
    </lineage>
</organism>
<protein>
    <submittedName>
        <fullName evidence="2">Uncharacterized protein</fullName>
    </submittedName>
</protein>
<feature type="compositionally biased region" description="Basic and acidic residues" evidence="1">
    <location>
        <begin position="199"/>
        <end position="217"/>
    </location>
</feature>
<dbReference type="SUPFAM" id="SSF52799">
    <property type="entry name" value="(Phosphotyrosine protein) phosphatases II"/>
    <property type="match status" value="1"/>
</dbReference>
<gene>
    <name evidence="2" type="ORF">ADUPG1_008108</name>
</gene>